<accession>A0A6P8B493</accession>
<sequence>MSTPFSLHGPNTILELFKQAQIEALPHGPIARRVEMKIVARVVGREQPRLVAWIPDQGVKVDDGIEPPRRPDPLVDGQPRHLARRLAVRLARPAHGRDGGAEHGDALGVAARNHLLVRRDQPLPHRLLRRRGGRRRPDVVDALEDDRVPQRRRREHVPVDSG</sequence>
<evidence type="ECO:0000313" key="2">
    <source>
        <dbReference type="RefSeq" id="XP_030981988.1"/>
    </source>
</evidence>
<dbReference type="KEGG" id="pgri:PgNI_06285"/>
<gene>
    <name evidence="2" type="ORF">PgNI_06285</name>
</gene>
<reference evidence="2" key="2">
    <citation type="submission" date="2019-10" db="EMBL/GenBank/DDBJ databases">
        <authorList>
            <consortium name="NCBI Genome Project"/>
        </authorList>
    </citation>
    <scope>NUCLEOTIDE SEQUENCE</scope>
    <source>
        <strain evidence="2">NI907</strain>
    </source>
</reference>
<reference evidence="1 2" key="1">
    <citation type="journal article" date="2019" name="Mol. Biol. Evol.">
        <title>Blast fungal genomes show frequent chromosomal changes, gene gains and losses, and effector gene turnover.</title>
        <authorList>
            <person name="Gomez Luciano L.B."/>
            <person name="Jason Tsai I."/>
            <person name="Chuma I."/>
            <person name="Tosa Y."/>
            <person name="Chen Y.H."/>
            <person name="Li J.Y."/>
            <person name="Li M.Y."/>
            <person name="Jade Lu M.Y."/>
            <person name="Nakayashiki H."/>
            <person name="Li W.H."/>
        </authorList>
    </citation>
    <scope>NUCLEOTIDE SEQUENCE [LARGE SCALE GENOMIC DNA]</scope>
    <source>
        <strain evidence="1 2">NI907</strain>
    </source>
</reference>
<reference evidence="2" key="3">
    <citation type="submission" date="2025-08" db="UniProtKB">
        <authorList>
            <consortium name="RefSeq"/>
        </authorList>
    </citation>
    <scope>IDENTIFICATION</scope>
    <source>
        <strain evidence="2">NI907</strain>
    </source>
</reference>
<protein>
    <submittedName>
        <fullName evidence="2">Uncharacterized protein</fullName>
    </submittedName>
</protein>
<name>A0A6P8B493_PYRGI</name>
<keyword evidence="1" id="KW-1185">Reference proteome</keyword>
<dbReference type="AlphaFoldDB" id="A0A6P8B493"/>
<dbReference type="Proteomes" id="UP000515153">
    <property type="component" value="Chromosome I"/>
</dbReference>
<evidence type="ECO:0000313" key="1">
    <source>
        <dbReference type="Proteomes" id="UP000515153"/>
    </source>
</evidence>
<dbReference type="GeneID" id="41961219"/>
<proteinExistence type="predicted"/>
<organism evidence="1 2">
    <name type="scientific">Pyricularia grisea</name>
    <name type="common">Crabgrass-specific blast fungus</name>
    <name type="synonym">Magnaporthe grisea</name>
    <dbReference type="NCBI Taxonomy" id="148305"/>
    <lineage>
        <taxon>Eukaryota</taxon>
        <taxon>Fungi</taxon>
        <taxon>Dikarya</taxon>
        <taxon>Ascomycota</taxon>
        <taxon>Pezizomycotina</taxon>
        <taxon>Sordariomycetes</taxon>
        <taxon>Sordariomycetidae</taxon>
        <taxon>Magnaporthales</taxon>
        <taxon>Pyriculariaceae</taxon>
        <taxon>Pyricularia</taxon>
    </lineage>
</organism>
<dbReference type="RefSeq" id="XP_030981988.1">
    <property type="nucleotide sequence ID" value="XM_031126310.1"/>
</dbReference>